<dbReference type="InterPro" id="IPR013520">
    <property type="entry name" value="Ribonucl_H"/>
</dbReference>
<keyword evidence="6" id="KW-0963">Cytoplasm</keyword>
<comment type="similarity">
    <text evidence="1 6">Belongs to the oligoribonuclease family.</text>
</comment>
<evidence type="ECO:0000256" key="6">
    <source>
        <dbReference type="HAMAP-Rule" id="MF_00045"/>
    </source>
</evidence>
<keyword evidence="3 6" id="KW-0378">Hydrolase</keyword>
<dbReference type="Pfam" id="PF00929">
    <property type="entry name" value="RNase_T"/>
    <property type="match status" value="1"/>
</dbReference>
<name>C0DYM7_EIKCO</name>
<evidence type="ECO:0000256" key="5">
    <source>
        <dbReference type="ARBA" id="ARBA00070964"/>
    </source>
</evidence>
<keyword evidence="2 6" id="KW-0540">Nuclease</keyword>
<dbReference type="HAMAP" id="MF_00045">
    <property type="entry name" value="Oligoribonuclease"/>
    <property type="match status" value="1"/>
</dbReference>
<dbReference type="FunFam" id="3.30.420.10:FF:000003">
    <property type="entry name" value="Oligoribonuclease"/>
    <property type="match status" value="1"/>
</dbReference>
<dbReference type="GO" id="GO:0005737">
    <property type="term" value="C:cytoplasm"/>
    <property type="evidence" value="ECO:0007669"/>
    <property type="project" value="UniProtKB-SubCell"/>
</dbReference>
<gene>
    <name evidence="6" type="primary">orn</name>
    <name evidence="8" type="ORF">EIKCOROL_02492</name>
</gene>
<organism evidence="8 9">
    <name type="scientific">Eikenella corrodens ATCC 23834</name>
    <dbReference type="NCBI Taxonomy" id="546274"/>
    <lineage>
        <taxon>Bacteria</taxon>
        <taxon>Pseudomonadati</taxon>
        <taxon>Pseudomonadota</taxon>
        <taxon>Betaproteobacteria</taxon>
        <taxon>Neisseriales</taxon>
        <taxon>Neisseriaceae</taxon>
        <taxon>Eikenella</taxon>
    </lineage>
</organism>
<dbReference type="Proteomes" id="UP000005837">
    <property type="component" value="Unassembled WGS sequence"/>
</dbReference>
<dbReference type="eggNOG" id="COG1949">
    <property type="taxonomic scope" value="Bacteria"/>
</dbReference>
<dbReference type="GO" id="GO:0006259">
    <property type="term" value="P:DNA metabolic process"/>
    <property type="evidence" value="ECO:0007669"/>
    <property type="project" value="UniProtKB-ARBA"/>
</dbReference>
<dbReference type="InterPro" id="IPR012337">
    <property type="entry name" value="RNaseH-like_sf"/>
</dbReference>
<dbReference type="GO" id="GO:0000175">
    <property type="term" value="F:3'-5'-RNA exonuclease activity"/>
    <property type="evidence" value="ECO:0007669"/>
    <property type="project" value="InterPro"/>
</dbReference>
<evidence type="ECO:0000313" key="8">
    <source>
        <dbReference type="EMBL" id="EEG22837.1"/>
    </source>
</evidence>
<sequence length="238" mass="27648">MGGFLYKNFQVARIVPPRAPKVNLFKVWCIRYNAPFIPFASKFMHTPKPNPLNLCWLDMEMTGLNPEHDRIIEAAVVITDADLNILAQSESYAIHQSDELLEGMDAWNTSTHERTGLTQRVKDSTLSEAEVEQRLLDFIAQWIPQGTSPLCGNTVHQDRRFMQRYMPKLEAWFHYRNLDVSTLKELARRWHPAAYKSFSKKGSHRALDDILESIEEFRHYRQTFLRLPEANGTNQEAT</sequence>
<comment type="function">
    <text evidence="6">3'-to-5' exoribonuclease specific for small oligoribonucleotides.</text>
</comment>
<feature type="domain" description="Exonuclease" evidence="7">
    <location>
        <begin position="53"/>
        <end position="226"/>
    </location>
</feature>
<dbReference type="PANTHER" id="PTHR11046">
    <property type="entry name" value="OLIGORIBONUCLEASE, MITOCHONDRIAL"/>
    <property type="match status" value="1"/>
</dbReference>
<comment type="caution">
    <text evidence="8">The sequence shown here is derived from an EMBL/GenBank/DDBJ whole genome shotgun (WGS) entry which is preliminary data.</text>
</comment>
<reference evidence="8 9" key="1">
    <citation type="submission" date="2009-01" db="EMBL/GenBank/DDBJ databases">
        <authorList>
            <person name="Fulton L."/>
            <person name="Clifton S."/>
            <person name="Chinwalla A.T."/>
            <person name="Mitreva M."/>
            <person name="Sodergren E."/>
            <person name="Weinstock G."/>
            <person name="Clifton S."/>
            <person name="Dooling D.J."/>
            <person name="Fulton B."/>
            <person name="Minx P."/>
            <person name="Pepin K.H."/>
            <person name="Johnson M."/>
            <person name="Bhonagiri V."/>
            <person name="Nash W.E."/>
            <person name="Mardis E.R."/>
            <person name="Wilson R.K."/>
        </authorList>
    </citation>
    <scope>NUCLEOTIDE SEQUENCE [LARGE SCALE GENOMIC DNA]</scope>
    <source>
        <strain evidence="8 9">ATCC 23834</strain>
    </source>
</reference>
<protein>
    <recommendedName>
        <fullName evidence="5 6">Oligoribonuclease</fullName>
        <ecNumber evidence="6">3.1.-.-</ecNumber>
    </recommendedName>
</protein>
<accession>C0DYM7</accession>
<comment type="subcellular location">
    <subcellularLocation>
        <location evidence="6">Cytoplasm</location>
    </subcellularLocation>
</comment>
<dbReference type="InterPro" id="IPR022894">
    <property type="entry name" value="Oligoribonuclease"/>
</dbReference>
<dbReference type="SMART" id="SM00479">
    <property type="entry name" value="EXOIII"/>
    <property type="match status" value="1"/>
</dbReference>
<dbReference type="EC" id="3.1.-.-" evidence="6"/>
<dbReference type="HOGENOM" id="CLU_064761_2_0_4"/>
<evidence type="ECO:0000256" key="2">
    <source>
        <dbReference type="ARBA" id="ARBA00022722"/>
    </source>
</evidence>
<feature type="active site" evidence="6">
    <location>
        <position position="175"/>
    </location>
</feature>
<evidence type="ECO:0000313" key="9">
    <source>
        <dbReference type="Proteomes" id="UP000005837"/>
    </source>
</evidence>
<evidence type="ECO:0000256" key="1">
    <source>
        <dbReference type="ARBA" id="ARBA00009921"/>
    </source>
</evidence>
<dbReference type="EMBL" id="ACEA01000055">
    <property type="protein sequence ID" value="EEG22837.1"/>
    <property type="molecule type" value="Genomic_DNA"/>
</dbReference>
<dbReference type="Gene3D" id="3.30.420.10">
    <property type="entry name" value="Ribonuclease H-like superfamily/Ribonuclease H"/>
    <property type="match status" value="1"/>
</dbReference>
<dbReference type="CDD" id="cd06135">
    <property type="entry name" value="Orn"/>
    <property type="match status" value="1"/>
</dbReference>
<dbReference type="PANTHER" id="PTHR11046:SF0">
    <property type="entry name" value="OLIGORIBONUCLEASE, MITOCHONDRIAL"/>
    <property type="match status" value="1"/>
</dbReference>
<keyword evidence="4 6" id="KW-0269">Exonuclease</keyword>
<dbReference type="SUPFAM" id="SSF53098">
    <property type="entry name" value="Ribonuclease H-like"/>
    <property type="match status" value="1"/>
</dbReference>
<dbReference type="GO" id="GO:0003676">
    <property type="term" value="F:nucleic acid binding"/>
    <property type="evidence" value="ECO:0007669"/>
    <property type="project" value="InterPro"/>
</dbReference>
<dbReference type="AlphaFoldDB" id="C0DYM7"/>
<proteinExistence type="inferred from homology"/>
<dbReference type="InterPro" id="IPR036397">
    <property type="entry name" value="RNaseH_sf"/>
</dbReference>
<evidence type="ECO:0000259" key="7">
    <source>
        <dbReference type="SMART" id="SM00479"/>
    </source>
</evidence>
<dbReference type="NCBIfam" id="NF003765">
    <property type="entry name" value="PRK05359.1"/>
    <property type="match status" value="1"/>
</dbReference>
<evidence type="ECO:0000256" key="3">
    <source>
        <dbReference type="ARBA" id="ARBA00022801"/>
    </source>
</evidence>
<evidence type="ECO:0000256" key="4">
    <source>
        <dbReference type="ARBA" id="ARBA00022839"/>
    </source>
</evidence>